<dbReference type="Gene3D" id="3.40.50.300">
    <property type="entry name" value="P-loop containing nucleotide triphosphate hydrolases"/>
    <property type="match status" value="1"/>
</dbReference>
<reference evidence="2 3" key="1">
    <citation type="submission" date="2020-08" db="EMBL/GenBank/DDBJ databases">
        <title>Genomic Encyclopedia of Type Strains, Phase IV (KMG-IV): sequencing the most valuable type-strain genomes for metagenomic binning, comparative biology and taxonomic classification.</title>
        <authorList>
            <person name="Goeker M."/>
        </authorList>
    </citation>
    <scope>NUCLEOTIDE SEQUENCE [LARGE SCALE GENOMIC DNA]</scope>
    <source>
        <strain evidence="2 3">DSM 105481</strain>
    </source>
</reference>
<accession>A0ABR6CPH1</accession>
<proteinExistence type="predicted"/>
<dbReference type="InterPro" id="IPR027417">
    <property type="entry name" value="P-loop_NTPase"/>
</dbReference>
<evidence type="ECO:0000313" key="2">
    <source>
        <dbReference type="EMBL" id="MBA9026933.1"/>
    </source>
</evidence>
<feature type="domain" description="Rad50/SbcC-type AAA" evidence="1">
    <location>
        <begin position="35"/>
        <end position="98"/>
    </location>
</feature>
<sequence length="131" mass="14853">MLPLESYIRRVELKREAIPSFDTYPFSLPAVRPLTNVELHPNITFFVGENGMGKFTLLEAFAVAFGFNAEGGTINFNFSTKETHSNLYEYVRLVKGTKKPRDGFFLRAETFYPALTSSKSPTSRFRGIEEA</sequence>
<gene>
    <name evidence="2" type="ORF">HNP81_002218</name>
</gene>
<evidence type="ECO:0000259" key="1">
    <source>
        <dbReference type="Pfam" id="PF13476"/>
    </source>
</evidence>
<organism evidence="2 3">
    <name type="scientific">Peribacillus huizhouensis</name>
    <dbReference type="NCBI Taxonomy" id="1501239"/>
    <lineage>
        <taxon>Bacteria</taxon>
        <taxon>Bacillati</taxon>
        <taxon>Bacillota</taxon>
        <taxon>Bacilli</taxon>
        <taxon>Bacillales</taxon>
        <taxon>Bacillaceae</taxon>
        <taxon>Peribacillus</taxon>
    </lineage>
</organism>
<dbReference type="InterPro" id="IPR038729">
    <property type="entry name" value="Rad50/SbcC_AAA"/>
</dbReference>
<dbReference type="SUPFAM" id="SSF52540">
    <property type="entry name" value="P-loop containing nucleoside triphosphate hydrolases"/>
    <property type="match status" value="1"/>
</dbReference>
<dbReference type="Pfam" id="PF13476">
    <property type="entry name" value="AAA_23"/>
    <property type="match status" value="1"/>
</dbReference>
<dbReference type="EMBL" id="JACJHX010000005">
    <property type="protein sequence ID" value="MBA9026933.1"/>
    <property type="molecule type" value="Genomic_DNA"/>
</dbReference>
<dbReference type="Proteomes" id="UP000626697">
    <property type="component" value="Unassembled WGS sequence"/>
</dbReference>
<keyword evidence="3" id="KW-1185">Reference proteome</keyword>
<name>A0ABR6CPH1_9BACI</name>
<evidence type="ECO:0000313" key="3">
    <source>
        <dbReference type="Proteomes" id="UP000626697"/>
    </source>
</evidence>
<comment type="caution">
    <text evidence="2">The sequence shown here is derived from an EMBL/GenBank/DDBJ whole genome shotgun (WGS) entry which is preliminary data.</text>
</comment>
<protein>
    <submittedName>
        <fullName evidence="2">ATPase</fullName>
    </submittedName>
</protein>